<evidence type="ECO:0000313" key="3">
    <source>
        <dbReference type="Proteomes" id="UP000027778"/>
    </source>
</evidence>
<dbReference type="EMBL" id="JOTM01000005">
    <property type="protein sequence ID" value="KEK24735.1"/>
    <property type="molecule type" value="Genomic_DNA"/>
</dbReference>
<feature type="chain" id="PRO_5039473938" description="DUF5065 domain-containing protein" evidence="1">
    <location>
        <begin position="21"/>
        <end position="150"/>
    </location>
</feature>
<dbReference type="Proteomes" id="UP000027778">
    <property type="component" value="Unassembled WGS sequence"/>
</dbReference>
<dbReference type="InterPro" id="IPR031998">
    <property type="entry name" value="DUF5065"/>
</dbReference>
<organism evidence="2 3">
    <name type="scientific">Bacillus gaemokensis</name>
    <dbReference type="NCBI Taxonomy" id="574375"/>
    <lineage>
        <taxon>Bacteria</taxon>
        <taxon>Bacillati</taxon>
        <taxon>Bacillota</taxon>
        <taxon>Bacilli</taxon>
        <taxon>Bacillales</taxon>
        <taxon>Bacillaceae</taxon>
        <taxon>Bacillus</taxon>
        <taxon>Bacillus cereus group</taxon>
    </lineage>
</organism>
<protein>
    <recommendedName>
        <fullName evidence="4">DUF5065 domain-containing protein</fullName>
    </recommendedName>
</protein>
<dbReference type="AlphaFoldDB" id="A0A073KDR7"/>
<dbReference type="Pfam" id="PF16723">
    <property type="entry name" value="DUF5065"/>
    <property type="match status" value="1"/>
</dbReference>
<comment type="caution">
    <text evidence="2">The sequence shown here is derived from an EMBL/GenBank/DDBJ whole genome shotgun (WGS) entry which is preliminary data.</text>
</comment>
<evidence type="ECO:0000313" key="2">
    <source>
        <dbReference type="EMBL" id="KEK24735.1"/>
    </source>
</evidence>
<evidence type="ECO:0000256" key="1">
    <source>
        <dbReference type="SAM" id="SignalP"/>
    </source>
</evidence>
<accession>A0A073KDR7</accession>
<dbReference type="OrthoDB" id="2896027at2"/>
<proteinExistence type="predicted"/>
<reference evidence="2 3" key="1">
    <citation type="submission" date="2014-06" db="EMBL/GenBank/DDBJ databases">
        <title>Draft genome sequence of Bacillus gaemokensis JCM 15801 (MCCC 1A00707).</title>
        <authorList>
            <person name="Lai Q."/>
            <person name="Liu Y."/>
            <person name="Shao Z."/>
        </authorList>
    </citation>
    <scope>NUCLEOTIDE SEQUENCE [LARGE SCALE GENOMIC DNA]</scope>
    <source>
        <strain evidence="2 3">JCM 15801</strain>
    </source>
</reference>
<sequence length="150" mass="16852">MKKLGTIALVGALTLGGFTAAGVFTEPQHASAAKGAYDDWRWQEFFLIHHNADYRPELAVGHLRHGDTFDITTQVNGTDKGIIKLYRIDYSDSDYGDLQRYKTIQPSDTGERYYSRFTTPITSAYEPGSYVAVLKVGEDYYYGGSFKISR</sequence>
<dbReference type="RefSeq" id="WP_033674098.1">
    <property type="nucleotide sequence ID" value="NZ_JOTM01000005.1"/>
</dbReference>
<keyword evidence="1" id="KW-0732">Signal</keyword>
<evidence type="ECO:0008006" key="4">
    <source>
        <dbReference type="Google" id="ProtNLM"/>
    </source>
</evidence>
<name>A0A073KDR7_9BACI</name>
<feature type="signal peptide" evidence="1">
    <location>
        <begin position="1"/>
        <end position="20"/>
    </location>
</feature>
<gene>
    <name evidence="2" type="ORF">BAGA_24065</name>
</gene>
<dbReference type="Gene3D" id="2.60.40.3720">
    <property type="match status" value="1"/>
</dbReference>
<keyword evidence="3" id="KW-1185">Reference proteome</keyword>